<evidence type="ECO:0000313" key="6">
    <source>
        <dbReference type="EMBL" id="GLS14320.1"/>
    </source>
</evidence>
<keyword evidence="3" id="KW-0804">Transcription</keyword>
<evidence type="ECO:0000256" key="3">
    <source>
        <dbReference type="ARBA" id="ARBA00023163"/>
    </source>
</evidence>
<dbReference type="InterPro" id="IPR005471">
    <property type="entry name" value="Tscrpt_reg_IclR_N"/>
</dbReference>
<reference evidence="7" key="1">
    <citation type="journal article" date="2019" name="Int. J. Syst. Evol. Microbiol.">
        <title>The Global Catalogue of Microorganisms (GCM) 10K type strain sequencing project: providing services to taxonomists for standard genome sequencing and annotation.</title>
        <authorList>
            <consortium name="The Broad Institute Genomics Platform"/>
            <consortium name="The Broad Institute Genome Sequencing Center for Infectious Disease"/>
            <person name="Wu L."/>
            <person name="Ma J."/>
        </authorList>
    </citation>
    <scope>NUCLEOTIDE SEQUENCE [LARGE SCALE GENOMIC DNA]</scope>
    <source>
        <strain evidence="7">NBRC 109341</strain>
    </source>
</reference>
<name>A0ABQ6C6A9_9BURK</name>
<dbReference type="SUPFAM" id="SSF55781">
    <property type="entry name" value="GAF domain-like"/>
    <property type="match status" value="1"/>
</dbReference>
<dbReference type="PANTHER" id="PTHR30136">
    <property type="entry name" value="HELIX-TURN-HELIX TRANSCRIPTIONAL REGULATOR, ICLR FAMILY"/>
    <property type="match status" value="1"/>
</dbReference>
<dbReference type="InterPro" id="IPR050707">
    <property type="entry name" value="HTH_MetabolicPath_Reg"/>
</dbReference>
<dbReference type="InterPro" id="IPR029016">
    <property type="entry name" value="GAF-like_dom_sf"/>
</dbReference>
<keyword evidence="2" id="KW-0238">DNA-binding</keyword>
<proteinExistence type="predicted"/>
<dbReference type="PANTHER" id="PTHR30136:SF35">
    <property type="entry name" value="HTH-TYPE TRANSCRIPTIONAL REGULATOR RV1719"/>
    <property type="match status" value="1"/>
</dbReference>
<feature type="domain" description="HTH iclR-type" evidence="4">
    <location>
        <begin position="5"/>
        <end position="67"/>
    </location>
</feature>
<dbReference type="InterPro" id="IPR014757">
    <property type="entry name" value="Tscrpt_reg_IclR_C"/>
</dbReference>
<keyword evidence="1" id="KW-0805">Transcription regulation</keyword>
<evidence type="ECO:0000313" key="7">
    <source>
        <dbReference type="Proteomes" id="UP001156903"/>
    </source>
</evidence>
<sequence>MPTIVPAATRTMLLLEVFARERRELSNSDLARLMDLPESSCSDLLFTLHEMGYLLRTARSKRFYPTARLLDIAQEISASDPLFAVATEACELLRDKTGETGLCGHVVSGVVHVLAFAEGTHPLRYVSNVGNKIALHVSALGKAELALGTPEEAARQLRLKTMKQIAPGTITDLAVLEAQIAQAKAQGWSWVENEGFDGLSAMAVAGYVGDQPLAISVAGPTQRMLAHKDACLQALKDVQALVFHARDGAAPPRATGARRAATAKVTGPA</sequence>
<dbReference type="Pfam" id="PF01614">
    <property type="entry name" value="IclR_C"/>
    <property type="match status" value="1"/>
</dbReference>
<keyword evidence="7" id="KW-1185">Reference proteome</keyword>
<evidence type="ECO:0000259" key="5">
    <source>
        <dbReference type="PROSITE" id="PS51078"/>
    </source>
</evidence>
<dbReference type="PROSITE" id="PS51077">
    <property type="entry name" value="HTH_ICLR"/>
    <property type="match status" value="1"/>
</dbReference>
<dbReference type="RefSeq" id="WP_234265924.1">
    <property type="nucleotide sequence ID" value="NZ_BSPB01000010.1"/>
</dbReference>
<comment type="caution">
    <text evidence="6">The sequence shown here is derived from an EMBL/GenBank/DDBJ whole genome shotgun (WGS) entry which is preliminary data.</text>
</comment>
<dbReference type="EMBL" id="BSPB01000010">
    <property type="protein sequence ID" value="GLS14320.1"/>
    <property type="molecule type" value="Genomic_DNA"/>
</dbReference>
<evidence type="ECO:0000256" key="2">
    <source>
        <dbReference type="ARBA" id="ARBA00023125"/>
    </source>
</evidence>
<evidence type="ECO:0000256" key="1">
    <source>
        <dbReference type="ARBA" id="ARBA00023015"/>
    </source>
</evidence>
<organism evidence="6 7">
    <name type="scientific">Hydrogenophaga electricum</name>
    <dbReference type="NCBI Taxonomy" id="1230953"/>
    <lineage>
        <taxon>Bacteria</taxon>
        <taxon>Pseudomonadati</taxon>
        <taxon>Pseudomonadota</taxon>
        <taxon>Betaproteobacteria</taxon>
        <taxon>Burkholderiales</taxon>
        <taxon>Comamonadaceae</taxon>
        <taxon>Hydrogenophaga</taxon>
    </lineage>
</organism>
<accession>A0ABQ6C6A9</accession>
<feature type="domain" description="IclR-ED" evidence="5">
    <location>
        <begin position="68"/>
        <end position="254"/>
    </location>
</feature>
<dbReference type="Pfam" id="PF09339">
    <property type="entry name" value="HTH_IclR"/>
    <property type="match status" value="1"/>
</dbReference>
<dbReference type="SMART" id="SM00346">
    <property type="entry name" value="HTH_ICLR"/>
    <property type="match status" value="1"/>
</dbReference>
<protein>
    <submittedName>
        <fullName evidence="6">IclR family transcriptional regulator</fullName>
    </submittedName>
</protein>
<dbReference type="InterPro" id="IPR036390">
    <property type="entry name" value="WH_DNA-bd_sf"/>
</dbReference>
<dbReference type="Proteomes" id="UP001156903">
    <property type="component" value="Unassembled WGS sequence"/>
</dbReference>
<dbReference type="InterPro" id="IPR036388">
    <property type="entry name" value="WH-like_DNA-bd_sf"/>
</dbReference>
<dbReference type="SUPFAM" id="SSF46785">
    <property type="entry name" value="Winged helix' DNA-binding domain"/>
    <property type="match status" value="1"/>
</dbReference>
<evidence type="ECO:0000259" key="4">
    <source>
        <dbReference type="PROSITE" id="PS51077"/>
    </source>
</evidence>
<gene>
    <name evidence="6" type="ORF">GCM10007935_17510</name>
</gene>
<dbReference type="PROSITE" id="PS51078">
    <property type="entry name" value="ICLR_ED"/>
    <property type="match status" value="1"/>
</dbReference>
<dbReference type="Gene3D" id="3.30.450.40">
    <property type="match status" value="1"/>
</dbReference>
<dbReference type="Gene3D" id="1.10.10.10">
    <property type="entry name" value="Winged helix-like DNA-binding domain superfamily/Winged helix DNA-binding domain"/>
    <property type="match status" value="1"/>
</dbReference>